<feature type="chain" id="PRO_5044313818" evidence="2">
    <location>
        <begin position="28"/>
        <end position="336"/>
    </location>
</feature>
<feature type="compositionally biased region" description="Basic and acidic residues" evidence="1">
    <location>
        <begin position="327"/>
        <end position="336"/>
    </location>
</feature>
<gene>
    <name evidence="3" type="ORF">AB1Y20_007944</name>
</gene>
<dbReference type="AlphaFoldDB" id="A0AB34IV67"/>
<accession>A0AB34IV67</accession>
<dbReference type="Proteomes" id="UP001515480">
    <property type="component" value="Unassembled WGS sequence"/>
</dbReference>
<evidence type="ECO:0000313" key="3">
    <source>
        <dbReference type="EMBL" id="KAL1507084.1"/>
    </source>
</evidence>
<proteinExistence type="predicted"/>
<keyword evidence="2" id="KW-0732">Signal</keyword>
<protein>
    <submittedName>
        <fullName evidence="3">Uncharacterized protein</fullName>
    </submittedName>
</protein>
<evidence type="ECO:0000313" key="4">
    <source>
        <dbReference type="Proteomes" id="UP001515480"/>
    </source>
</evidence>
<dbReference type="EMBL" id="JBGBPQ010000018">
    <property type="protein sequence ID" value="KAL1507084.1"/>
    <property type="molecule type" value="Genomic_DNA"/>
</dbReference>
<comment type="caution">
    <text evidence="3">The sequence shown here is derived from an EMBL/GenBank/DDBJ whole genome shotgun (WGS) entry which is preliminary data.</text>
</comment>
<name>A0AB34IV67_PRYPA</name>
<organism evidence="3 4">
    <name type="scientific">Prymnesium parvum</name>
    <name type="common">Toxic golden alga</name>
    <dbReference type="NCBI Taxonomy" id="97485"/>
    <lineage>
        <taxon>Eukaryota</taxon>
        <taxon>Haptista</taxon>
        <taxon>Haptophyta</taxon>
        <taxon>Prymnesiophyceae</taxon>
        <taxon>Prymnesiales</taxon>
        <taxon>Prymnesiaceae</taxon>
        <taxon>Prymnesium</taxon>
    </lineage>
</organism>
<evidence type="ECO:0000256" key="2">
    <source>
        <dbReference type="SAM" id="SignalP"/>
    </source>
</evidence>
<sequence length="336" mass="36784">MVLSPPASRHGRHAALLLLLLPPSSRGCFHATIKRHLDSSCVVRVNYSRPSCVSSAPQMPVYVLHALYLDERRAFMRSQLRSLCAEDVSWMLCLDRPVVASLDAAAFRCLHPCFAHNRYNPAHEPHISNGTLSLALKHKAAYVDMELRNLPAALVLEDDAVLPPTLWPILAAAAPPADATILFVGSYSLWPGGSLRAQAQRQGAPATAYRQSLASRPPVVHVLRRNASDWPPILGAVAYVVLRRGARIYAHTPVLSQADVGISYLDAAPQPQPEACGGHRLDRPVAQYGLATWAVFPQNDHYWNVSNRAGTHQRGVEGHGKARHAHGGQEVRKLLE</sequence>
<keyword evidence="4" id="KW-1185">Reference proteome</keyword>
<feature type="region of interest" description="Disordered" evidence="1">
    <location>
        <begin position="311"/>
        <end position="336"/>
    </location>
</feature>
<feature type="signal peptide" evidence="2">
    <location>
        <begin position="1"/>
        <end position="27"/>
    </location>
</feature>
<reference evidence="3 4" key="1">
    <citation type="journal article" date="2024" name="Science">
        <title>Giant polyketide synthase enzymes in the biosynthesis of giant marine polyether toxins.</title>
        <authorList>
            <person name="Fallon T.R."/>
            <person name="Shende V.V."/>
            <person name="Wierzbicki I.H."/>
            <person name="Pendleton A.L."/>
            <person name="Watervoot N.F."/>
            <person name="Auber R.P."/>
            <person name="Gonzalez D.J."/>
            <person name="Wisecaver J.H."/>
            <person name="Moore B.S."/>
        </authorList>
    </citation>
    <scope>NUCLEOTIDE SEQUENCE [LARGE SCALE GENOMIC DNA]</scope>
    <source>
        <strain evidence="3 4">12B1</strain>
    </source>
</reference>
<evidence type="ECO:0000256" key="1">
    <source>
        <dbReference type="SAM" id="MobiDB-lite"/>
    </source>
</evidence>